<comment type="similarity">
    <text evidence="8">Belongs to the PpiD chaperone family.</text>
</comment>
<keyword evidence="11" id="KW-0697">Rotamase</keyword>
<feature type="domain" description="PpiC" evidence="13">
    <location>
        <begin position="264"/>
        <end position="358"/>
    </location>
</feature>
<dbReference type="GO" id="GO:0003755">
    <property type="term" value="F:peptidyl-prolyl cis-trans isomerase activity"/>
    <property type="evidence" value="ECO:0007669"/>
    <property type="project" value="UniProtKB-KW"/>
</dbReference>
<dbReference type="EMBL" id="FOUR01000002">
    <property type="protein sequence ID" value="SFM76543.1"/>
    <property type="molecule type" value="Genomic_DNA"/>
</dbReference>
<dbReference type="PROSITE" id="PS01096">
    <property type="entry name" value="PPIC_PPIASE_1"/>
    <property type="match status" value="1"/>
</dbReference>
<dbReference type="GO" id="GO:0005886">
    <property type="term" value="C:plasma membrane"/>
    <property type="evidence" value="ECO:0007669"/>
    <property type="project" value="UniProtKB-SubCell"/>
</dbReference>
<reference evidence="15" key="1">
    <citation type="submission" date="2016-10" db="EMBL/GenBank/DDBJ databases">
        <authorList>
            <person name="Varghese N."/>
            <person name="Submissions S."/>
        </authorList>
    </citation>
    <scope>NUCLEOTIDE SEQUENCE [LARGE SCALE GENOMIC DNA]</scope>
    <source>
        <strain evidence="15">CGMCC 1.6775</strain>
    </source>
</reference>
<dbReference type="PROSITE" id="PS50198">
    <property type="entry name" value="PPIC_PPIASE_2"/>
    <property type="match status" value="1"/>
</dbReference>
<evidence type="ECO:0000256" key="1">
    <source>
        <dbReference type="ARBA" id="ARBA00004382"/>
    </source>
</evidence>
<evidence type="ECO:0000256" key="8">
    <source>
        <dbReference type="ARBA" id="ARBA00038408"/>
    </source>
</evidence>
<evidence type="ECO:0000256" key="6">
    <source>
        <dbReference type="ARBA" id="ARBA00023136"/>
    </source>
</evidence>
<dbReference type="InterPro" id="IPR046357">
    <property type="entry name" value="PPIase_dom_sf"/>
</dbReference>
<evidence type="ECO:0000256" key="4">
    <source>
        <dbReference type="ARBA" id="ARBA00022692"/>
    </source>
</evidence>
<evidence type="ECO:0000256" key="12">
    <source>
        <dbReference type="SAM" id="Phobius"/>
    </source>
</evidence>
<proteinExistence type="inferred from homology"/>
<keyword evidence="7" id="KW-0143">Chaperone</keyword>
<evidence type="ECO:0000256" key="3">
    <source>
        <dbReference type="ARBA" id="ARBA00022519"/>
    </source>
</evidence>
<dbReference type="Pfam" id="PF13624">
    <property type="entry name" value="SurA_N_3"/>
    <property type="match status" value="1"/>
</dbReference>
<keyword evidence="6 12" id="KW-0472">Membrane</keyword>
<keyword evidence="5 12" id="KW-1133">Transmembrane helix</keyword>
<dbReference type="RefSeq" id="WP_092000049.1">
    <property type="nucleotide sequence ID" value="NZ_FOUR01000002.1"/>
</dbReference>
<dbReference type="InterPro" id="IPR052029">
    <property type="entry name" value="PpiD_chaperone"/>
</dbReference>
<evidence type="ECO:0000256" key="7">
    <source>
        <dbReference type="ARBA" id="ARBA00023186"/>
    </source>
</evidence>
<dbReference type="PANTHER" id="PTHR47529">
    <property type="entry name" value="PEPTIDYL-PROLYL CIS-TRANS ISOMERASE D"/>
    <property type="match status" value="1"/>
</dbReference>
<evidence type="ECO:0000256" key="9">
    <source>
        <dbReference type="ARBA" id="ARBA00040743"/>
    </source>
</evidence>
<dbReference type="InterPro" id="IPR000297">
    <property type="entry name" value="PPIase_PpiC"/>
</dbReference>
<dbReference type="Pfam" id="PF00639">
    <property type="entry name" value="Rotamase"/>
    <property type="match status" value="1"/>
</dbReference>
<dbReference type="PANTHER" id="PTHR47529:SF1">
    <property type="entry name" value="PERIPLASMIC CHAPERONE PPID"/>
    <property type="match status" value="1"/>
</dbReference>
<dbReference type="OrthoDB" id="9812372at2"/>
<accession>A0A1I4TIT2</accession>
<dbReference type="InterPro" id="IPR023058">
    <property type="entry name" value="PPIase_PpiC_CS"/>
</dbReference>
<evidence type="ECO:0000313" key="14">
    <source>
        <dbReference type="EMBL" id="SFM76543.1"/>
    </source>
</evidence>
<evidence type="ECO:0000313" key="15">
    <source>
        <dbReference type="Proteomes" id="UP000199339"/>
    </source>
</evidence>
<keyword evidence="3" id="KW-0997">Cell inner membrane</keyword>
<dbReference type="Proteomes" id="UP000199339">
    <property type="component" value="Unassembled WGS sequence"/>
</dbReference>
<keyword evidence="11 14" id="KW-0413">Isomerase</keyword>
<dbReference type="SUPFAM" id="SSF54534">
    <property type="entry name" value="FKBP-like"/>
    <property type="match status" value="1"/>
</dbReference>
<sequence length="617" mass="67736">MLQDIRENAQGTIAKIIIGLLIVSLSIWGMDAIIGGFSGEPEVATVNGEDITEREFLRLVQLESQRRLSQMETPDPSLLNEDQIRKDVLESLIQESVLTQDAANQGLALSDADIDALITQMPQFQVDGTFNRDRFVATVRNMGMGVGEFREAMRKQYVVNQIRAGIVQSGMSSQENAAQLLQIQNQTRDFRVLTIPASDVADRVEITDAEIEAFYDENAGSFQQPEQIDAAYISLSLGSLADSTEVTDEELQTYYEERADDLAREERRASHILIEDGAEASETMATIQERLAGGESFAALAEEYSIDTVSAQEGGDLGYAGRGVYDEAFEEALFALGEGEISEPVKTSFGVHLIRLEDVRRSEVPPLAELEEQLRSELARNKAEERFAEVRSQLADSAYAADDLAGPAEELGLEVREISGVTRDGGPAPFDHAGLVRQLFSDDVLNGGYNTELIDVGDNLSVVARVREHREAQQLPLADVRDQIRDRLVAQETREALAERADGIIASLQQGESLEDIEAGQWQSYEAQGRNAGGIAPAVMQTAFSLPRPDEGAASYGSTVSADQAVVVALEAVNAGEADRDGQEFEQLRQFLASLEGQREYTAYQQYLRDQAEVERP</sequence>
<name>A0A1I4TIT2_9GAMM</name>
<keyword evidence="15" id="KW-1185">Reference proteome</keyword>
<evidence type="ECO:0000256" key="10">
    <source>
        <dbReference type="ARBA" id="ARBA00042775"/>
    </source>
</evidence>
<feature type="transmembrane region" description="Helical" evidence="12">
    <location>
        <begin position="12"/>
        <end position="30"/>
    </location>
</feature>
<evidence type="ECO:0000256" key="5">
    <source>
        <dbReference type="ARBA" id="ARBA00022989"/>
    </source>
</evidence>
<evidence type="ECO:0000256" key="2">
    <source>
        <dbReference type="ARBA" id="ARBA00022475"/>
    </source>
</evidence>
<dbReference type="AlphaFoldDB" id="A0A1I4TIT2"/>
<evidence type="ECO:0000256" key="11">
    <source>
        <dbReference type="PROSITE-ProRule" id="PRU00278"/>
    </source>
</evidence>
<dbReference type="Gene3D" id="3.10.50.40">
    <property type="match status" value="1"/>
</dbReference>
<protein>
    <recommendedName>
        <fullName evidence="9">Periplasmic chaperone PpiD</fullName>
    </recommendedName>
    <alternativeName>
        <fullName evidence="10">Periplasmic folding chaperone</fullName>
    </alternativeName>
</protein>
<keyword evidence="2" id="KW-1003">Cell membrane</keyword>
<comment type="subcellular location">
    <subcellularLocation>
        <location evidence="1">Cell inner membrane</location>
        <topology evidence="1">Single-pass type II membrane protein</topology>
        <orientation evidence="1">Periplasmic side</orientation>
    </subcellularLocation>
</comment>
<gene>
    <name evidence="14" type="ORF">SAMN04487961_1163</name>
</gene>
<organism evidence="14 15">
    <name type="scientific">Marinobacter pelagius</name>
    <dbReference type="NCBI Taxonomy" id="379482"/>
    <lineage>
        <taxon>Bacteria</taxon>
        <taxon>Pseudomonadati</taxon>
        <taxon>Pseudomonadota</taxon>
        <taxon>Gammaproteobacteria</taxon>
        <taxon>Pseudomonadales</taxon>
        <taxon>Marinobacteraceae</taxon>
        <taxon>Marinobacter</taxon>
    </lineage>
</organism>
<dbReference type="InterPro" id="IPR027304">
    <property type="entry name" value="Trigger_fact/SurA_dom_sf"/>
</dbReference>
<dbReference type="Gene3D" id="1.10.4030.10">
    <property type="entry name" value="Porin chaperone SurA, peptide-binding domain"/>
    <property type="match status" value="1"/>
</dbReference>
<dbReference type="SUPFAM" id="SSF109998">
    <property type="entry name" value="Triger factor/SurA peptide-binding domain-like"/>
    <property type="match status" value="1"/>
</dbReference>
<evidence type="ECO:0000259" key="13">
    <source>
        <dbReference type="PROSITE" id="PS50198"/>
    </source>
</evidence>
<keyword evidence="4 12" id="KW-0812">Transmembrane</keyword>